<dbReference type="InterPro" id="IPR007139">
    <property type="entry name" value="DUF349"/>
</dbReference>
<reference evidence="2 3" key="1">
    <citation type="submission" date="2019-07" db="EMBL/GenBank/DDBJ databases">
        <title>Complete genome sequence of Comamonas sp. NLF 7-7 isolated from livestock.</title>
        <authorList>
            <person name="Kim D.H."/>
            <person name="Kim J.G."/>
        </authorList>
    </citation>
    <scope>NUCLEOTIDE SEQUENCE [LARGE SCALE GENOMIC DNA]</scope>
    <source>
        <strain evidence="2 3">NLF 7-7</strain>
    </source>
</reference>
<dbReference type="Proteomes" id="UP000321199">
    <property type="component" value="Chromosome"/>
</dbReference>
<proteinExistence type="predicted"/>
<feature type="compositionally biased region" description="Low complexity" evidence="1">
    <location>
        <begin position="659"/>
        <end position="681"/>
    </location>
</feature>
<name>A0A5B8RXH6_9BURK</name>
<sequence>MFPFSSPSPAPEPDAAAPADKSAHVHPLDALTGGAFSATTSGERSARIRDWLATDPDSAQMQEVFKELSARDKGAAKAIRERLEEQRRAVAQQAMAAEWAARAQALLDAPRLNIADALAWQRDAARAGAPLSREPLQTLKTRLAERVKAVEDLQHRVQVQREAAVLMAQRIEVLSTKPWREAEAAHAALAEDVVRWRSQAREIVQDPVWPGVDLRFAPQLESAQTQLGLVWDAFGAALTQAAAASEDSKAPLPQVPVWAEELRAARGEASSPAAEPARAAPNPERIAQAVQAVTEALTRLEGATAQGRGKASVGAAQQLRAAWKAHGRFLDAALEARVHAALTAAGELEGWQRWSADQIREELVAKAQGLLQRPEGQALGGRRLQEQLRQLREQWKQADQGALANHALWKKFDEACNAAHKQVEEWLEKSRAQAQEHKAQRLALIDELKAWSAEHAGSSDWKTQIRALHQFGERWRSSGHVGERLFAELQPLWKQALAAAGAPLAAAQKQNLQERQALIDEAQALGAAPQLRTDAVKALQQRWQALAQAVPLERRQEQRLWDAFRSPIDAAFERKSAERERSVAALSAHDAAVLQASRALDAANASGDAEQIRQAMQELQVVMQGRPAQAAPEESEQKPAQTPASQADAATVSEDAGAEDTPAPAADDAVAPAAPRRVVAVRGDDRPDARKPATPAPTGRKPSGPRPEGRGPRPGGERFGRDRQDRGARPERGPRLGDAAFRAQREAVEQAQMALRKLAAQAHGEALGQLMQAWEQRDAALLPAARELGRGVNAQALAAWAKALQGGAQAGNAEALLRLEVAADVPTPAEHHDARRALQLQLLTRRNEPGPGETWPEDTARVLAGPADRAGGQRLQAALKVLLRK</sequence>
<evidence type="ECO:0000256" key="1">
    <source>
        <dbReference type="SAM" id="MobiDB-lite"/>
    </source>
</evidence>
<dbReference type="OrthoDB" id="5523335at2"/>
<protein>
    <submittedName>
        <fullName evidence="2">DUF349 domain-containing protein</fullName>
    </submittedName>
</protein>
<dbReference type="EMBL" id="CP042344">
    <property type="protein sequence ID" value="QEA14296.1"/>
    <property type="molecule type" value="Genomic_DNA"/>
</dbReference>
<dbReference type="KEGG" id="cof:FOZ74_15355"/>
<evidence type="ECO:0000313" key="3">
    <source>
        <dbReference type="Proteomes" id="UP000321199"/>
    </source>
</evidence>
<feature type="compositionally biased region" description="Pro residues" evidence="1">
    <location>
        <begin position="1"/>
        <end position="12"/>
    </location>
</feature>
<feature type="compositionally biased region" description="Basic and acidic residues" evidence="1">
    <location>
        <begin position="682"/>
        <end position="691"/>
    </location>
</feature>
<accession>A0A5B8RXH6</accession>
<evidence type="ECO:0000313" key="2">
    <source>
        <dbReference type="EMBL" id="QEA14296.1"/>
    </source>
</evidence>
<feature type="compositionally biased region" description="Basic and acidic residues" evidence="1">
    <location>
        <begin position="707"/>
        <end position="735"/>
    </location>
</feature>
<dbReference type="Pfam" id="PF03993">
    <property type="entry name" value="DUF349"/>
    <property type="match status" value="2"/>
</dbReference>
<dbReference type="AlphaFoldDB" id="A0A5B8RXH6"/>
<feature type="region of interest" description="Disordered" evidence="1">
    <location>
        <begin position="1"/>
        <end position="26"/>
    </location>
</feature>
<gene>
    <name evidence="2" type="ORF">FOZ74_15355</name>
</gene>
<dbReference type="RefSeq" id="WP_146913923.1">
    <property type="nucleotide sequence ID" value="NZ_CP042344.1"/>
</dbReference>
<keyword evidence="3" id="KW-1185">Reference proteome</keyword>
<organism evidence="2 3">
    <name type="scientific">Comamonas flocculans</name>
    <dbReference type="NCBI Taxonomy" id="2597701"/>
    <lineage>
        <taxon>Bacteria</taxon>
        <taxon>Pseudomonadati</taxon>
        <taxon>Pseudomonadota</taxon>
        <taxon>Betaproteobacteria</taxon>
        <taxon>Burkholderiales</taxon>
        <taxon>Comamonadaceae</taxon>
        <taxon>Comamonas</taxon>
    </lineage>
</organism>
<feature type="region of interest" description="Disordered" evidence="1">
    <location>
        <begin position="623"/>
        <end position="737"/>
    </location>
</feature>